<dbReference type="SUPFAM" id="SSF55073">
    <property type="entry name" value="Nucleotide cyclase"/>
    <property type="match status" value="1"/>
</dbReference>
<evidence type="ECO:0000313" key="3">
    <source>
        <dbReference type="EMBL" id="MCM1982395.1"/>
    </source>
</evidence>
<dbReference type="InterPro" id="IPR050469">
    <property type="entry name" value="Diguanylate_Cyclase"/>
</dbReference>
<keyword evidence="1" id="KW-0812">Transmembrane</keyword>
<feature type="transmembrane region" description="Helical" evidence="1">
    <location>
        <begin position="72"/>
        <end position="90"/>
    </location>
</feature>
<dbReference type="InterPro" id="IPR043128">
    <property type="entry name" value="Rev_trsase/Diguanyl_cyclase"/>
</dbReference>
<evidence type="ECO:0000313" key="4">
    <source>
        <dbReference type="Proteomes" id="UP000031561"/>
    </source>
</evidence>
<keyword evidence="4" id="KW-1185">Reference proteome</keyword>
<name>A0ABD4T1U2_9CYAN</name>
<dbReference type="InterPro" id="IPR029787">
    <property type="entry name" value="Nucleotide_cyclase"/>
</dbReference>
<feature type="transmembrane region" description="Helical" evidence="1">
    <location>
        <begin position="102"/>
        <end position="121"/>
    </location>
</feature>
<dbReference type="InterPro" id="IPR000160">
    <property type="entry name" value="GGDEF_dom"/>
</dbReference>
<accession>A0ABD4T1U2</accession>
<feature type="domain" description="GGDEF" evidence="2">
    <location>
        <begin position="160"/>
        <end position="290"/>
    </location>
</feature>
<reference evidence="3 4" key="1">
    <citation type="journal article" date="2015" name="Genome Announc.">
        <title>Draft Genome Sequence of Filamentous Marine Cyanobacterium Lyngbya confervoides Strain BDU141951.</title>
        <authorList>
            <person name="Chandrababunaidu M.M."/>
            <person name="Sen D."/>
            <person name="Tripathy S."/>
        </authorList>
    </citation>
    <scope>NUCLEOTIDE SEQUENCE [LARGE SCALE GENOMIC DNA]</scope>
    <source>
        <strain evidence="3 4">BDU141951</strain>
    </source>
</reference>
<proteinExistence type="predicted"/>
<dbReference type="NCBIfam" id="TIGR00254">
    <property type="entry name" value="GGDEF"/>
    <property type="match status" value="1"/>
</dbReference>
<feature type="transmembrane region" description="Helical" evidence="1">
    <location>
        <begin position="26"/>
        <end position="42"/>
    </location>
</feature>
<comment type="caution">
    <text evidence="3">The sequence shown here is derived from an EMBL/GenBank/DDBJ whole genome shotgun (WGS) entry which is preliminary data.</text>
</comment>
<dbReference type="FunFam" id="3.30.70.270:FF:000001">
    <property type="entry name" value="Diguanylate cyclase domain protein"/>
    <property type="match status" value="1"/>
</dbReference>
<feature type="transmembrane region" description="Helical" evidence="1">
    <location>
        <begin position="48"/>
        <end position="65"/>
    </location>
</feature>
<evidence type="ECO:0000259" key="2">
    <source>
        <dbReference type="PROSITE" id="PS50887"/>
    </source>
</evidence>
<keyword evidence="1" id="KW-1133">Transmembrane helix</keyword>
<gene>
    <name evidence="3" type="ORF">QQ91_0006075</name>
</gene>
<dbReference type="RefSeq" id="WP_166281105.1">
    <property type="nucleotide sequence ID" value="NZ_JTHE03000038.1"/>
</dbReference>
<dbReference type="SMART" id="SM00267">
    <property type="entry name" value="GGDEF"/>
    <property type="match status" value="1"/>
</dbReference>
<dbReference type="PANTHER" id="PTHR45138">
    <property type="entry name" value="REGULATORY COMPONENTS OF SENSORY TRANSDUCTION SYSTEM"/>
    <property type="match status" value="1"/>
</dbReference>
<sequence>MIALNIAPYMISVRTILEALDRQSRVTLWSLTLGLIIGLTLLDYGSGYELSFAVFYLLPISLVAWSISQRGAYAISLLCAILWLIANKLAGESLPSLAYEGWNTLTRFIFFSIVSALTAEVKHLLVQEKQLARLDTLTGAFNRRAFYESLALVKAQSDRNPLTVMYLDLDNFKQINDQFGHQIGDAVLTTVVTELLGSVRSCDRVIRMGGDEFIVLLMNTDAARAEVVVPRIQASLLQAMQLQNWTITFSIGVMSYLTLDDSIETLLQRSDALMYAVKRNGKNAILYAVQQTEDL</sequence>
<protein>
    <submittedName>
        <fullName evidence="3">GGDEF domain-containing protein</fullName>
    </submittedName>
</protein>
<dbReference type="PROSITE" id="PS50887">
    <property type="entry name" value="GGDEF"/>
    <property type="match status" value="1"/>
</dbReference>
<dbReference type="Proteomes" id="UP000031561">
    <property type="component" value="Unassembled WGS sequence"/>
</dbReference>
<dbReference type="Gene3D" id="3.30.70.270">
    <property type="match status" value="1"/>
</dbReference>
<dbReference type="Pfam" id="PF00990">
    <property type="entry name" value="GGDEF"/>
    <property type="match status" value="1"/>
</dbReference>
<keyword evidence="1" id="KW-0472">Membrane</keyword>
<dbReference type="PANTHER" id="PTHR45138:SF9">
    <property type="entry name" value="DIGUANYLATE CYCLASE DGCM-RELATED"/>
    <property type="match status" value="1"/>
</dbReference>
<dbReference type="AlphaFoldDB" id="A0ABD4T1U2"/>
<organism evidence="3 4">
    <name type="scientific">Lyngbya confervoides BDU141951</name>
    <dbReference type="NCBI Taxonomy" id="1574623"/>
    <lineage>
        <taxon>Bacteria</taxon>
        <taxon>Bacillati</taxon>
        <taxon>Cyanobacteriota</taxon>
        <taxon>Cyanophyceae</taxon>
        <taxon>Oscillatoriophycideae</taxon>
        <taxon>Oscillatoriales</taxon>
        <taxon>Microcoleaceae</taxon>
        <taxon>Lyngbya</taxon>
    </lineage>
</organism>
<dbReference type="CDD" id="cd01949">
    <property type="entry name" value="GGDEF"/>
    <property type="match status" value="1"/>
</dbReference>
<evidence type="ECO:0000256" key="1">
    <source>
        <dbReference type="SAM" id="Phobius"/>
    </source>
</evidence>
<dbReference type="EMBL" id="JTHE03000038">
    <property type="protein sequence ID" value="MCM1982395.1"/>
    <property type="molecule type" value="Genomic_DNA"/>
</dbReference>